<reference evidence="1 2" key="1">
    <citation type="journal article" date="2014" name="Genome Announc.">
        <title>Genome Sequence and Methylome of Soil Bacterium Gemmatirosa kalamazoonensis KBS708T, a Member of the Rarely Cultivated Gemmatimonadetes Phylum.</title>
        <authorList>
            <person name="Debruyn J.M."/>
            <person name="Radosevich M."/>
            <person name="Wommack K.E."/>
            <person name="Polson S.W."/>
            <person name="Hauser L.J."/>
            <person name="Fawaz M.N."/>
            <person name="Korlach J."/>
            <person name="Tsai Y.C."/>
        </authorList>
    </citation>
    <scope>NUCLEOTIDE SEQUENCE [LARGE SCALE GENOMIC DNA]</scope>
    <source>
        <strain evidence="1 2">KBS708</strain>
    </source>
</reference>
<dbReference type="EMBL" id="CP007128">
    <property type="protein sequence ID" value="AHG91551.1"/>
    <property type="molecule type" value="Genomic_DNA"/>
</dbReference>
<dbReference type="Proteomes" id="UP000019151">
    <property type="component" value="Chromosome"/>
</dbReference>
<evidence type="ECO:0000313" key="2">
    <source>
        <dbReference type="Proteomes" id="UP000019151"/>
    </source>
</evidence>
<dbReference type="HOGENOM" id="CLU_1633021_0_0_0"/>
<accession>W0RL97</accession>
<dbReference type="RefSeq" id="WP_025412999.1">
    <property type="nucleotide sequence ID" value="NZ_CP007128.1"/>
</dbReference>
<organism evidence="1 2">
    <name type="scientific">Gemmatirosa kalamazoonensis</name>
    <dbReference type="NCBI Taxonomy" id="861299"/>
    <lineage>
        <taxon>Bacteria</taxon>
        <taxon>Pseudomonadati</taxon>
        <taxon>Gemmatimonadota</taxon>
        <taxon>Gemmatimonadia</taxon>
        <taxon>Gemmatimonadales</taxon>
        <taxon>Gemmatimonadaceae</taxon>
        <taxon>Gemmatirosa</taxon>
    </lineage>
</organism>
<name>W0RL97_9BACT</name>
<proteinExistence type="predicted"/>
<evidence type="ECO:0000313" key="1">
    <source>
        <dbReference type="EMBL" id="AHG91551.1"/>
    </source>
</evidence>
<dbReference type="InParanoid" id="W0RL97"/>
<gene>
    <name evidence="1" type="ORF">J421_4014</name>
</gene>
<protein>
    <submittedName>
        <fullName evidence="1">Uncharacterized protein</fullName>
    </submittedName>
</protein>
<keyword evidence="2" id="KW-1185">Reference proteome</keyword>
<dbReference type="AlphaFoldDB" id="W0RL97"/>
<sequence length="162" mass="17142">MRLVACAAPIGALLVALEDAPMTSAAVELIASVGDDDLSCWDAYWDASDADEPYYLHARLRDAWYRIDAEPTGGDGAGEEHVGAEAGVRRMGLAGRWASGAPRPSFCYVRTPRRGAPAEGEALLRATTAAVVAAAVESLVFPGSLPARTTSRWRAVAVRLDD</sequence>
<dbReference type="KEGG" id="gba:J421_4014"/>